<dbReference type="Proteomes" id="UP000032946">
    <property type="component" value="Chromosome"/>
</dbReference>
<dbReference type="EMBL" id="FO818640">
    <property type="protein sequence ID" value="CDM96166.1"/>
    <property type="molecule type" value="Genomic_DNA"/>
</dbReference>
<name>A0A9P1P0A1_9CYAN</name>
<keyword evidence="3" id="KW-1185">Reference proteome</keyword>
<evidence type="ECO:0000256" key="1">
    <source>
        <dbReference type="SAM" id="MobiDB-lite"/>
    </source>
</evidence>
<proteinExistence type="predicted"/>
<feature type="region of interest" description="Disordered" evidence="1">
    <location>
        <begin position="1"/>
        <end position="23"/>
    </location>
</feature>
<evidence type="ECO:0000313" key="2">
    <source>
        <dbReference type="EMBL" id="CDM96166.1"/>
    </source>
</evidence>
<protein>
    <submittedName>
        <fullName evidence="2">Uncharacterized protein</fullName>
    </submittedName>
</protein>
<sequence length="73" mass="7025">MGGNAGNVAARLPENDAGDVGAMTGHTAVAAGGIGDQGGQGGEVSTLETWVGAIDGAIQDGDGDFRRTLGAVL</sequence>
<organism evidence="2 3">
    <name type="scientific">Limnospira indica PCC 8005</name>
    <dbReference type="NCBI Taxonomy" id="376219"/>
    <lineage>
        <taxon>Bacteria</taxon>
        <taxon>Bacillati</taxon>
        <taxon>Cyanobacteriota</taxon>
        <taxon>Cyanophyceae</taxon>
        <taxon>Oscillatoriophycideae</taxon>
        <taxon>Oscillatoriales</taxon>
        <taxon>Sirenicapillariaceae</taxon>
        <taxon>Limnospira</taxon>
    </lineage>
</organism>
<dbReference type="AlphaFoldDB" id="A0A9P1P0A1"/>
<reference evidence="2 3" key="1">
    <citation type="submission" date="2014-02" db="EMBL/GenBank/DDBJ databases">
        <authorList>
            <person name="Genoscope - CEA"/>
        </authorList>
    </citation>
    <scope>NUCLEOTIDE SEQUENCE [LARGE SCALE GENOMIC DNA]</scope>
    <source>
        <strain evidence="2 3">PCC 8005</strain>
    </source>
</reference>
<gene>
    <name evidence="2" type="ORF">ARTHRO_40572</name>
</gene>
<evidence type="ECO:0000313" key="3">
    <source>
        <dbReference type="Proteomes" id="UP000032946"/>
    </source>
</evidence>
<accession>A0A9P1P0A1</accession>